<dbReference type="Proteomes" id="UP000608420">
    <property type="component" value="Unassembled WGS sequence"/>
</dbReference>
<evidence type="ECO:0000313" key="1">
    <source>
        <dbReference type="EMBL" id="GGF89616.1"/>
    </source>
</evidence>
<accession>A0ABQ1VS44</accession>
<reference evidence="2" key="1">
    <citation type="journal article" date="2019" name="Int. J. Syst. Evol. Microbiol.">
        <title>The Global Catalogue of Microorganisms (GCM) 10K type strain sequencing project: providing services to taxonomists for standard genome sequencing and annotation.</title>
        <authorList>
            <consortium name="The Broad Institute Genomics Platform"/>
            <consortium name="The Broad Institute Genome Sequencing Center for Infectious Disease"/>
            <person name="Wu L."/>
            <person name="Ma J."/>
        </authorList>
    </citation>
    <scope>NUCLEOTIDE SEQUENCE [LARGE SCALE GENOMIC DNA]</scope>
    <source>
        <strain evidence="2">CGMCC 1.15420</strain>
    </source>
</reference>
<organism evidence="1 2">
    <name type="scientific">Paenibacillus aceti</name>
    <dbReference type="NCBI Taxonomy" id="1820010"/>
    <lineage>
        <taxon>Bacteria</taxon>
        <taxon>Bacillati</taxon>
        <taxon>Bacillota</taxon>
        <taxon>Bacilli</taxon>
        <taxon>Bacillales</taxon>
        <taxon>Paenibacillaceae</taxon>
        <taxon>Paenibacillus</taxon>
    </lineage>
</organism>
<name>A0ABQ1VS44_9BACL</name>
<keyword evidence="2" id="KW-1185">Reference proteome</keyword>
<gene>
    <name evidence="1" type="ORF">GCM10010913_08790</name>
</gene>
<protein>
    <submittedName>
        <fullName evidence="1">Uncharacterized protein</fullName>
    </submittedName>
</protein>
<sequence length="69" mass="7985">MYGVGGRSEICYEQIIPKLQFEHFVLNDFPIQLGSIQESYGFDGIIGIDFMIRTKCKVDFHIMEINLLI</sequence>
<dbReference type="EMBL" id="BMIW01000004">
    <property type="protein sequence ID" value="GGF89616.1"/>
    <property type="molecule type" value="Genomic_DNA"/>
</dbReference>
<comment type="caution">
    <text evidence="1">The sequence shown here is derived from an EMBL/GenBank/DDBJ whole genome shotgun (WGS) entry which is preliminary data.</text>
</comment>
<evidence type="ECO:0000313" key="2">
    <source>
        <dbReference type="Proteomes" id="UP000608420"/>
    </source>
</evidence>
<proteinExistence type="predicted"/>